<sequence length="178" mass="20079">MDDENHPIMEGILELTLNTLVNELMMLCETIMDFKNLEDNGFDFSETLEFKAGTNLDDDKSPSAKDLTNSLRVWFKIIMDCIHHSSGTNSSDYVNTRKKFMLFFLEKGLKLAPLSILFKFLRDSIRESVTGGSSKKSKSNFIPNGRLISDILVENGMVDDLLVSGLTNELVKGVEKIF</sequence>
<accession>A0A9D4YFA5</accession>
<protein>
    <submittedName>
        <fullName evidence="1">Uncharacterized protein</fullName>
    </submittedName>
</protein>
<gene>
    <name evidence="1" type="ORF">KIW84_022830</name>
</gene>
<dbReference type="Gramene" id="Psat02G0283000-T1">
    <property type="protein sequence ID" value="KAI5436480.1"/>
    <property type="gene ID" value="KIW84_022830"/>
</dbReference>
<name>A0A9D4YFA5_PEA</name>
<proteinExistence type="predicted"/>
<organism evidence="1 2">
    <name type="scientific">Pisum sativum</name>
    <name type="common">Garden pea</name>
    <name type="synonym">Lathyrus oleraceus</name>
    <dbReference type="NCBI Taxonomy" id="3888"/>
    <lineage>
        <taxon>Eukaryota</taxon>
        <taxon>Viridiplantae</taxon>
        <taxon>Streptophyta</taxon>
        <taxon>Embryophyta</taxon>
        <taxon>Tracheophyta</taxon>
        <taxon>Spermatophyta</taxon>
        <taxon>Magnoliopsida</taxon>
        <taxon>eudicotyledons</taxon>
        <taxon>Gunneridae</taxon>
        <taxon>Pentapetalae</taxon>
        <taxon>rosids</taxon>
        <taxon>fabids</taxon>
        <taxon>Fabales</taxon>
        <taxon>Fabaceae</taxon>
        <taxon>Papilionoideae</taxon>
        <taxon>50 kb inversion clade</taxon>
        <taxon>NPAAA clade</taxon>
        <taxon>Hologalegina</taxon>
        <taxon>IRL clade</taxon>
        <taxon>Fabeae</taxon>
        <taxon>Lathyrus</taxon>
    </lineage>
</organism>
<reference evidence="1 2" key="1">
    <citation type="journal article" date="2022" name="Nat. Genet.">
        <title>Improved pea reference genome and pan-genome highlight genomic features and evolutionary characteristics.</title>
        <authorList>
            <person name="Yang T."/>
            <person name="Liu R."/>
            <person name="Luo Y."/>
            <person name="Hu S."/>
            <person name="Wang D."/>
            <person name="Wang C."/>
            <person name="Pandey M.K."/>
            <person name="Ge S."/>
            <person name="Xu Q."/>
            <person name="Li N."/>
            <person name="Li G."/>
            <person name="Huang Y."/>
            <person name="Saxena R.K."/>
            <person name="Ji Y."/>
            <person name="Li M."/>
            <person name="Yan X."/>
            <person name="He Y."/>
            <person name="Liu Y."/>
            <person name="Wang X."/>
            <person name="Xiang C."/>
            <person name="Varshney R.K."/>
            <person name="Ding H."/>
            <person name="Gao S."/>
            <person name="Zong X."/>
        </authorList>
    </citation>
    <scope>NUCLEOTIDE SEQUENCE [LARGE SCALE GENOMIC DNA]</scope>
    <source>
        <strain evidence="1 2">cv. Zhongwan 6</strain>
    </source>
</reference>
<dbReference type="AlphaFoldDB" id="A0A9D4YFA5"/>
<keyword evidence="2" id="KW-1185">Reference proteome</keyword>
<dbReference type="EMBL" id="JAMSHJ010000002">
    <property type="protein sequence ID" value="KAI5436480.1"/>
    <property type="molecule type" value="Genomic_DNA"/>
</dbReference>
<dbReference type="Proteomes" id="UP001058974">
    <property type="component" value="Chromosome 2"/>
</dbReference>
<evidence type="ECO:0000313" key="1">
    <source>
        <dbReference type="EMBL" id="KAI5436480.1"/>
    </source>
</evidence>
<evidence type="ECO:0000313" key="2">
    <source>
        <dbReference type="Proteomes" id="UP001058974"/>
    </source>
</evidence>
<comment type="caution">
    <text evidence="1">The sequence shown here is derived from an EMBL/GenBank/DDBJ whole genome shotgun (WGS) entry which is preliminary data.</text>
</comment>